<dbReference type="EMBL" id="JAYRBN010000100">
    <property type="protein sequence ID" value="KAL2727938.1"/>
    <property type="molecule type" value="Genomic_DNA"/>
</dbReference>
<feature type="chain" id="PRO_5044794011" evidence="9">
    <location>
        <begin position="16"/>
        <end position="690"/>
    </location>
</feature>
<evidence type="ECO:0000256" key="1">
    <source>
        <dbReference type="ARBA" id="ARBA00004651"/>
    </source>
</evidence>
<evidence type="ECO:0000256" key="2">
    <source>
        <dbReference type="ARBA" id="ARBA00022475"/>
    </source>
</evidence>
<evidence type="ECO:0000256" key="7">
    <source>
        <dbReference type="ARBA" id="ARBA00023180"/>
    </source>
</evidence>
<dbReference type="Gene3D" id="3.40.190.10">
    <property type="entry name" value="Periplasmic binding protein-like II"/>
    <property type="match status" value="1"/>
</dbReference>
<keyword evidence="7" id="KW-0325">Glycoprotein</keyword>
<evidence type="ECO:0000313" key="10">
    <source>
        <dbReference type="EMBL" id="KAL2727938.1"/>
    </source>
</evidence>
<keyword evidence="2" id="KW-1003">Cell membrane</keyword>
<evidence type="ECO:0000256" key="9">
    <source>
        <dbReference type="SAM" id="SignalP"/>
    </source>
</evidence>
<sequence>MTNLLLHSLLLNIAGNVVMPGGNSSYEKTIDATLNILMSCALKNDSNFLFAGEYAEILINHRHFFGQTTIALLAESKNSTFDSFTLTQHSFLIYKQTYHKFVRFLYKLRLFVVITSSQPILKLTLKRIKETTWANSNGCYILIDRKTAERGCGNAKSYLWTAWQFDLLRSIFICFDPIEGVVLYSYDPYTGEPSKNWKEVKRISGRNGHPWLLLQKRYDKAICPFKEITRFNTFHGYEVRLCAIQVPPFLYIQNNFTGLKRFKGDDSIIVQTILKKLNTTINITVKDLMLGGIDKYGGMTGLLEEVTNGLCDIAMNSKSFSMTWHLSYSYPHDESGLCVMSQTKAEVSELRKLMNLLATPFMLGMMIIYTVTLLIMTKLDGFFEAFLNVERLLLCVAILRPPKINSYRIYICMIFILSLSANAVFQSHWYSLLTVPQFYSNIDTYDDLKDSKHDIYGTISFKGLVGEELESRFHETSYFDCLQIVKNTSNAVWISECLNMHFRLINETNLYISKNKIREFVSSFIARENWPIFRTFNRNLQRLVESGLIAMWKKHTLAYLQRNMQLKIMNATGYKVLKFKHLDFSFYILAIGNACAIIVFFMELMVHRYRENMRKIIKKNRLCYRLFPMNVKPNYAIQERLHFVTLLRDQSDTKISRKDCDRGQQSLTTYVAMWIDQVLDHQLGLTNQNN</sequence>
<keyword evidence="4 8" id="KW-1133">Transmembrane helix</keyword>
<feature type="transmembrane region" description="Helical" evidence="8">
    <location>
        <begin position="353"/>
        <end position="376"/>
    </location>
</feature>
<dbReference type="SUPFAM" id="SSF53850">
    <property type="entry name" value="Periplasmic binding protein-like II"/>
    <property type="match status" value="1"/>
</dbReference>
<keyword evidence="11" id="KW-1185">Reference proteome</keyword>
<protein>
    <submittedName>
        <fullName evidence="10">Uncharacterized protein</fullName>
    </submittedName>
</protein>
<dbReference type="AlphaFoldDB" id="A0ABD2B5M9"/>
<dbReference type="PANTHER" id="PTHR42643">
    <property type="entry name" value="IONOTROPIC RECEPTOR 20A-RELATED"/>
    <property type="match status" value="1"/>
</dbReference>
<dbReference type="Proteomes" id="UP001607303">
    <property type="component" value="Unassembled WGS sequence"/>
</dbReference>
<proteinExistence type="predicted"/>
<feature type="signal peptide" evidence="9">
    <location>
        <begin position="1"/>
        <end position="15"/>
    </location>
</feature>
<evidence type="ECO:0000256" key="3">
    <source>
        <dbReference type="ARBA" id="ARBA00022692"/>
    </source>
</evidence>
<accession>A0ABD2B5M9</accession>
<evidence type="ECO:0000256" key="5">
    <source>
        <dbReference type="ARBA" id="ARBA00023136"/>
    </source>
</evidence>
<feature type="transmembrane region" description="Helical" evidence="8">
    <location>
        <begin position="584"/>
        <end position="606"/>
    </location>
</feature>
<organism evidence="10 11">
    <name type="scientific">Vespula maculifrons</name>
    <name type="common">Eastern yellow jacket</name>
    <name type="synonym">Wasp</name>
    <dbReference type="NCBI Taxonomy" id="7453"/>
    <lineage>
        <taxon>Eukaryota</taxon>
        <taxon>Metazoa</taxon>
        <taxon>Ecdysozoa</taxon>
        <taxon>Arthropoda</taxon>
        <taxon>Hexapoda</taxon>
        <taxon>Insecta</taxon>
        <taxon>Pterygota</taxon>
        <taxon>Neoptera</taxon>
        <taxon>Endopterygota</taxon>
        <taxon>Hymenoptera</taxon>
        <taxon>Apocrita</taxon>
        <taxon>Aculeata</taxon>
        <taxon>Vespoidea</taxon>
        <taxon>Vespidae</taxon>
        <taxon>Vespinae</taxon>
        <taxon>Vespula</taxon>
    </lineage>
</organism>
<keyword evidence="5 8" id="KW-0472">Membrane</keyword>
<comment type="caution">
    <text evidence="10">The sequence shown here is derived from an EMBL/GenBank/DDBJ whole genome shotgun (WGS) entry which is preliminary data.</text>
</comment>
<dbReference type="PANTHER" id="PTHR42643:SF39">
    <property type="entry name" value="IONOTROPIC RECEPTOR 56A-RELATED"/>
    <property type="match status" value="1"/>
</dbReference>
<reference evidence="10 11" key="1">
    <citation type="journal article" date="2024" name="Ann. Entomol. Soc. Am.">
        <title>Genomic analyses of the southern and eastern yellowjacket wasps (Hymenoptera: Vespidae) reveal evolutionary signatures of social life.</title>
        <authorList>
            <person name="Catto M.A."/>
            <person name="Caine P.B."/>
            <person name="Orr S.E."/>
            <person name="Hunt B.G."/>
            <person name="Goodisman M.A.D."/>
        </authorList>
    </citation>
    <scope>NUCLEOTIDE SEQUENCE [LARGE SCALE GENOMIC DNA]</scope>
    <source>
        <strain evidence="10">232</strain>
        <tissue evidence="10">Head and thorax</tissue>
    </source>
</reference>
<evidence type="ECO:0000256" key="8">
    <source>
        <dbReference type="SAM" id="Phobius"/>
    </source>
</evidence>
<comment type="subcellular location">
    <subcellularLocation>
        <location evidence="1">Cell membrane</location>
        <topology evidence="1">Multi-pass membrane protein</topology>
    </subcellularLocation>
</comment>
<evidence type="ECO:0000256" key="6">
    <source>
        <dbReference type="ARBA" id="ARBA00023170"/>
    </source>
</evidence>
<keyword evidence="9" id="KW-0732">Signal</keyword>
<gene>
    <name evidence="10" type="ORF">V1477_017214</name>
</gene>
<dbReference type="InterPro" id="IPR052192">
    <property type="entry name" value="Insect_Ionotropic_Sensory_Rcpt"/>
</dbReference>
<name>A0ABD2B5M9_VESMC</name>
<keyword evidence="3 8" id="KW-0812">Transmembrane</keyword>
<keyword evidence="6" id="KW-0675">Receptor</keyword>
<evidence type="ECO:0000256" key="4">
    <source>
        <dbReference type="ARBA" id="ARBA00022989"/>
    </source>
</evidence>
<dbReference type="GO" id="GO:0005886">
    <property type="term" value="C:plasma membrane"/>
    <property type="evidence" value="ECO:0007669"/>
    <property type="project" value="UniProtKB-SubCell"/>
</dbReference>
<feature type="transmembrane region" description="Helical" evidence="8">
    <location>
        <begin position="407"/>
        <end position="425"/>
    </location>
</feature>
<evidence type="ECO:0000313" key="11">
    <source>
        <dbReference type="Proteomes" id="UP001607303"/>
    </source>
</evidence>